<feature type="domain" description="Complex 1 LYR protein" evidence="1">
    <location>
        <begin position="9"/>
        <end position="63"/>
    </location>
</feature>
<evidence type="ECO:0000313" key="3">
    <source>
        <dbReference type="Proteomes" id="UP000053201"/>
    </source>
</evidence>
<dbReference type="RefSeq" id="XP_016609882.1">
    <property type="nucleotide sequence ID" value="XM_016751894.1"/>
</dbReference>
<dbReference type="AlphaFoldDB" id="A0A0L0HLA7"/>
<dbReference type="GeneID" id="27687138"/>
<evidence type="ECO:0000259" key="1">
    <source>
        <dbReference type="Pfam" id="PF05347"/>
    </source>
</evidence>
<dbReference type="EMBL" id="KQ257454">
    <property type="protein sequence ID" value="KND01843.1"/>
    <property type="molecule type" value="Genomic_DNA"/>
</dbReference>
<gene>
    <name evidence="2" type="ORF">SPPG_03633</name>
</gene>
<protein>
    <recommendedName>
        <fullName evidence="1">Complex 1 LYR protein domain-containing protein</fullName>
    </recommendedName>
</protein>
<dbReference type="VEuPathDB" id="FungiDB:SPPG_03633"/>
<dbReference type="Proteomes" id="UP000053201">
    <property type="component" value="Unassembled WGS sequence"/>
</dbReference>
<organism evidence="2 3">
    <name type="scientific">Spizellomyces punctatus (strain DAOM BR117)</name>
    <dbReference type="NCBI Taxonomy" id="645134"/>
    <lineage>
        <taxon>Eukaryota</taxon>
        <taxon>Fungi</taxon>
        <taxon>Fungi incertae sedis</taxon>
        <taxon>Chytridiomycota</taxon>
        <taxon>Chytridiomycota incertae sedis</taxon>
        <taxon>Chytridiomycetes</taxon>
        <taxon>Spizellomycetales</taxon>
        <taxon>Spizellomycetaceae</taxon>
        <taxon>Spizellomyces</taxon>
    </lineage>
</organism>
<dbReference type="OMA" id="DFYFASI"/>
<sequence length="71" mass="8671">MALPIDRTQILRLYRRLLSSSRTLRYTDQDYFRFRIREAFRQNQDVTDSARQERLFKRGVFMLENERGGLV</sequence>
<dbReference type="OrthoDB" id="2133030at2759"/>
<dbReference type="Pfam" id="PF05347">
    <property type="entry name" value="Complex1_LYR"/>
    <property type="match status" value="1"/>
</dbReference>
<dbReference type="InParanoid" id="A0A0L0HLA7"/>
<dbReference type="InterPro" id="IPR045300">
    <property type="entry name" value="Complex1_LYR_MIEF1-MP"/>
</dbReference>
<dbReference type="InterPro" id="IPR008011">
    <property type="entry name" value="Complex1_LYR_dom"/>
</dbReference>
<reference evidence="2 3" key="1">
    <citation type="submission" date="2009-08" db="EMBL/GenBank/DDBJ databases">
        <title>The Genome Sequence of Spizellomyces punctatus strain DAOM BR117.</title>
        <authorList>
            <consortium name="The Broad Institute Genome Sequencing Platform"/>
            <person name="Russ C."/>
            <person name="Cuomo C."/>
            <person name="Shea T."/>
            <person name="Young S.K."/>
            <person name="Zeng Q."/>
            <person name="Koehrsen M."/>
            <person name="Haas B."/>
            <person name="Borodovsky M."/>
            <person name="Guigo R."/>
            <person name="Alvarado L."/>
            <person name="Berlin A."/>
            <person name="Bochicchio J."/>
            <person name="Borenstein D."/>
            <person name="Chapman S."/>
            <person name="Chen Z."/>
            <person name="Engels R."/>
            <person name="Freedman E."/>
            <person name="Gellesch M."/>
            <person name="Goldberg J."/>
            <person name="Griggs A."/>
            <person name="Gujja S."/>
            <person name="Heiman D."/>
            <person name="Hepburn T."/>
            <person name="Howarth C."/>
            <person name="Jen D."/>
            <person name="Larson L."/>
            <person name="Lewis B."/>
            <person name="Mehta T."/>
            <person name="Park D."/>
            <person name="Pearson M."/>
            <person name="Roberts A."/>
            <person name="Saif S."/>
            <person name="Shenoy N."/>
            <person name="Sisk P."/>
            <person name="Stolte C."/>
            <person name="Sykes S."/>
            <person name="Thomson T."/>
            <person name="Walk T."/>
            <person name="White J."/>
            <person name="Yandava C."/>
            <person name="Burger G."/>
            <person name="Gray M.W."/>
            <person name="Holland P.W.H."/>
            <person name="King N."/>
            <person name="Lang F.B.F."/>
            <person name="Roger A.J."/>
            <person name="Ruiz-Trillo I."/>
            <person name="Lander E."/>
            <person name="Nusbaum C."/>
        </authorList>
    </citation>
    <scope>NUCLEOTIDE SEQUENCE [LARGE SCALE GENOMIC DNA]</scope>
    <source>
        <strain evidence="2 3">DAOM BR117</strain>
    </source>
</reference>
<evidence type="ECO:0000313" key="2">
    <source>
        <dbReference type="EMBL" id="KND01843.1"/>
    </source>
</evidence>
<dbReference type="eggNOG" id="ENOG502SEB0">
    <property type="taxonomic scope" value="Eukaryota"/>
</dbReference>
<proteinExistence type="predicted"/>
<name>A0A0L0HLA7_SPIPD</name>
<accession>A0A0L0HLA7</accession>
<dbReference type="CDD" id="cd20272">
    <property type="entry name" value="Complex1_LYR_MIEF1-MP"/>
    <property type="match status" value="1"/>
</dbReference>
<keyword evidence="3" id="KW-1185">Reference proteome</keyword>